<dbReference type="EMBL" id="JADHEI010000050">
    <property type="protein sequence ID" value="MBF2735725.1"/>
    <property type="molecule type" value="Genomic_DNA"/>
</dbReference>
<dbReference type="Gene3D" id="3.40.50.720">
    <property type="entry name" value="NAD(P)-binding Rossmann-like Domain"/>
    <property type="match status" value="1"/>
</dbReference>
<dbReference type="Pfam" id="PF00106">
    <property type="entry name" value="adh_short"/>
    <property type="match status" value="1"/>
</dbReference>
<sequence>MSDKTVLITGGMGGLGTELCRLLHGQGYKVATTYIHDHGREQRWKEERAAEGYEGIEVFECDVKDWDACVAMAEKVRD</sequence>
<name>A0A930UD61_9GAMM</name>
<evidence type="ECO:0000313" key="1">
    <source>
        <dbReference type="EMBL" id="MBF2735725.1"/>
    </source>
</evidence>
<keyword evidence="2" id="KW-1185">Reference proteome</keyword>
<gene>
    <name evidence="1" type="ORF">ISN26_06610</name>
</gene>
<comment type="caution">
    <text evidence="1">The sequence shown here is derived from an EMBL/GenBank/DDBJ whole genome shotgun (WGS) entry which is preliminary data.</text>
</comment>
<protein>
    <submittedName>
        <fullName evidence="1">SDR family NAD(P)-dependent oxidoreductase</fullName>
    </submittedName>
</protein>
<proteinExistence type="predicted"/>
<accession>A0A930UD61</accession>
<dbReference type="AlphaFoldDB" id="A0A930UD61"/>
<reference evidence="1" key="1">
    <citation type="submission" date="2020-10" db="EMBL/GenBank/DDBJ databases">
        <title>An improved Amphimedon queenslandica hologenome assembly reveals how three proteobacterial symbionts can extend the metabolic phenotypic of their marine sponge host.</title>
        <authorList>
            <person name="Degnan B."/>
            <person name="Degnan S."/>
            <person name="Xiang X."/>
        </authorList>
    </citation>
    <scope>NUCLEOTIDE SEQUENCE</scope>
    <source>
        <strain evidence="1">AqS2</strain>
    </source>
</reference>
<dbReference type="InterPro" id="IPR002347">
    <property type="entry name" value="SDR_fam"/>
</dbReference>
<organism evidence="1 2">
    <name type="scientific">Candidatus Amphirhobacter heronislandensis</name>
    <dbReference type="NCBI Taxonomy" id="1732024"/>
    <lineage>
        <taxon>Bacteria</taxon>
        <taxon>Pseudomonadati</taxon>
        <taxon>Pseudomonadota</taxon>
        <taxon>Gammaproteobacteria</taxon>
        <taxon>Candidatus Tethybacterales</taxon>
        <taxon>Candidatus Tethybacteraceae</taxon>
        <taxon>Candidatus Amphirhobacter</taxon>
    </lineage>
</organism>
<feature type="non-terminal residue" evidence="1">
    <location>
        <position position="78"/>
    </location>
</feature>
<dbReference type="SUPFAM" id="SSF51735">
    <property type="entry name" value="NAD(P)-binding Rossmann-fold domains"/>
    <property type="match status" value="1"/>
</dbReference>
<dbReference type="Proteomes" id="UP000604381">
    <property type="component" value="Unassembled WGS sequence"/>
</dbReference>
<dbReference type="InterPro" id="IPR036291">
    <property type="entry name" value="NAD(P)-bd_dom_sf"/>
</dbReference>
<evidence type="ECO:0000313" key="2">
    <source>
        <dbReference type="Proteomes" id="UP000604381"/>
    </source>
</evidence>